<dbReference type="EMBL" id="HE650823">
    <property type="protein sequence ID" value="CCF57627.1"/>
    <property type="molecule type" value="Genomic_DNA"/>
</dbReference>
<dbReference type="GO" id="GO:0006301">
    <property type="term" value="P:DNA damage tolerance"/>
    <property type="evidence" value="ECO:0007669"/>
    <property type="project" value="EnsemblFungi"/>
</dbReference>
<dbReference type="EC" id="2.3.2.27" evidence="13"/>
<keyword evidence="10 13" id="KW-0233">DNA recombination</keyword>
<dbReference type="InterPro" id="IPR011513">
    <property type="entry name" value="Nse1"/>
</dbReference>
<keyword evidence="16" id="KW-1185">Reference proteome</keyword>
<keyword evidence="5 13" id="KW-0479">Metal-binding</keyword>
<dbReference type="Proteomes" id="UP000005220">
    <property type="component" value="Chromosome 3"/>
</dbReference>
<reference evidence="15 16" key="1">
    <citation type="journal article" date="2011" name="Proc. Natl. Acad. Sci. U.S.A.">
        <title>Evolutionary erosion of yeast sex chromosomes by mating-type switching accidents.</title>
        <authorList>
            <person name="Gordon J.L."/>
            <person name="Armisen D."/>
            <person name="Proux-Wera E."/>
            <person name="Oheigeartaigh S.S."/>
            <person name="Byrne K.P."/>
            <person name="Wolfe K.H."/>
        </authorList>
    </citation>
    <scope>NUCLEOTIDE SEQUENCE [LARGE SCALE GENOMIC DNA]</scope>
    <source>
        <strain evidence="16">ATCC 22294 / BCRC 22015 / CBS 2517 / CECT 1963 / NBRC 1671 / NRRL Y-8276</strain>
    </source>
</reference>
<dbReference type="Pfam" id="PF08746">
    <property type="entry name" value="zf-RING-like"/>
    <property type="match status" value="1"/>
</dbReference>
<dbReference type="KEGG" id="kaf:KAFR_0C06310"/>
<gene>
    <name evidence="15" type="primary">KAFR0C06310</name>
    <name evidence="15" type="ORF">KAFR_0C06310</name>
</gene>
<proteinExistence type="inferred from homology"/>
<evidence type="ECO:0000259" key="14">
    <source>
        <dbReference type="Pfam" id="PF08746"/>
    </source>
</evidence>
<evidence type="ECO:0000256" key="13">
    <source>
        <dbReference type="RuleBase" id="RU368018"/>
    </source>
</evidence>
<comment type="similarity">
    <text evidence="3 13">Belongs to the NSE1 family.</text>
</comment>
<dbReference type="HOGENOM" id="CLU_826927_0_0_1"/>
<organism evidence="15 16">
    <name type="scientific">Kazachstania africana (strain ATCC 22294 / BCRC 22015 / CBS 2517 / CECT 1963 / NBRC 1671 / NRRL Y-8276)</name>
    <name type="common">Yeast</name>
    <name type="synonym">Kluyveromyces africanus</name>
    <dbReference type="NCBI Taxonomy" id="1071382"/>
    <lineage>
        <taxon>Eukaryota</taxon>
        <taxon>Fungi</taxon>
        <taxon>Dikarya</taxon>
        <taxon>Ascomycota</taxon>
        <taxon>Saccharomycotina</taxon>
        <taxon>Saccharomycetes</taxon>
        <taxon>Saccharomycetales</taxon>
        <taxon>Saccharomycetaceae</taxon>
        <taxon>Kazachstania</taxon>
    </lineage>
</organism>
<feature type="domain" description="Non-structural maintenance of chromosomes element 1 RING C4HC3-type" evidence="14">
    <location>
        <begin position="250"/>
        <end position="298"/>
    </location>
</feature>
<dbReference type="GO" id="GO:0005634">
    <property type="term" value="C:nucleus"/>
    <property type="evidence" value="ECO:0007669"/>
    <property type="project" value="UniProtKB-SubCell"/>
</dbReference>
<dbReference type="InterPro" id="IPR036388">
    <property type="entry name" value="WH-like_DNA-bd_sf"/>
</dbReference>
<keyword evidence="8 13" id="KW-0833">Ubl conjugation pathway</keyword>
<evidence type="ECO:0000256" key="1">
    <source>
        <dbReference type="ARBA" id="ARBA00000900"/>
    </source>
</evidence>
<protein>
    <recommendedName>
        <fullName evidence="13">Non-structural maintenance of chromosomes element 1 homolog</fullName>
        <ecNumber evidence="13">2.3.2.27</ecNumber>
    </recommendedName>
</protein>
<sequence>MDYGNSSRYLLQYILSARGICHENALVVALMRLYMDLGCFDDAWQIDQWLHELHENINSINVKLNPLSYKVVQVRHGLGKTAVTMKNEQNFGIPNRGSELQQIVLPKSSRFYVYVNVTPSDETKLSTRFQPREIEFIKWCIETFCAKGSVVSNEPVSNSSIVVKEVHRIIQNLTGEPVAEAWTRHSTFAVGSKELSQYEDLSALEIEQLLVKLCEYKWLYRTNQGEFGMDVRLIAELQEFLVNEYSLSLCAHCDTLVTYGVMCGSAHCLQEEDSERTVWHVDCFQHHVTHVSKNCGKCDESLLVNGIYII</sequence>
<evidence type="ECO:0000256" key="9">
    <source>
        <dbReference type="ARBA" id="ARBA00022833"/>
    </source>
</evidence>
<evidence type="ECO:0000256" key="12">
    <source>
        <dbReference type="ARBA" id="ARBA00023242"/>
    </source>
</evidence>
<evidence type="ECO:0000256" key="8">
    <source>
        <dbReference type="ARBA" id="ARBA00022786"/>
    </source>
</evidence>
<evidence type="ECO:0000256" key="3">
    <source>
        <dbReference type="ARBA" id="ARBA00010258"/>
    </source>
</evidence>
<dbReference type="STRING" id="1071382.H2ATC7"/>
<evidence type="ECO:0000256" key="5">
    <source>
        <dbReference type="ARBA" id="ARBA00022723"/>
    </source>
</evidence>
<dbReference type="GO" id="GO:0008270">
    <property type="term" value="F:zinc ion binding"/>
    <property type="evidence" value="ECO:0007669"/>
    <property type="project" value="UniProtKB-KW"/>
</dbReference>
<dbReference type="GO" id="GO:0000724">
    <property type="term" value="P:double-strand break repair via homologous recombination"/>
    <property type="evidence" value="ECO:0007669"/>
    <property type="project" value="TreeGrafter"/>
</dbReference>
<dbReference type="OrthoDB" id="185455at2759"/>
<dbReference type="Pfam" id="PF07574">
    <property type="entry name" value="SMC_Nse1"/>
    <property type="match status" value="1"/>
</dbReference>
<dbReference type="InParanoid" id="H2ATC7"/>
<dbReference type="PANTHER" id="PTHR20973">
    <property type="entry name" value="NON-SMC ELEMENT 1-RELATED"/>
    <property type="match status" value="1"/>
</dbReference>
<dbReference type="InterPro" id="IPR014857">
    <property type="entry name" value="Nse1_RING_C4HC3-type"/>
</dbReference>
<evidence type="ECO:0000256" key="4">
    <source>
        <dbReference type="ARBA" id="ARBA00022679"/>
    </source>
</evidence>
<comment type="catalytic activity">
    <reaction evidence="1 13">
        <text>S-ubiquitinyl-[E2 ubiquitin-conjugating enzyme]-L-cysteine + [acceptor protein]-L-lysine = [E2 ubiquitin-conjugating enzyme]-L-cysteine + N(6)-ubiquitinyl-[acceptor protein]-L-lysine.</text>
        <dbReference type="EC" id="2.3.2.27"/>
    </reaction>
</comment>
<dbReference type="FunCoup" id="H2ATC7">
    <property type="interactions" value="158"/>
</dbReference>
<dbReference type="PANTHER" id="PTHR20973:SF0">
    <property type="entry name" value="NON-STRUCTURAL MAINTENANCE OF CHROMOSOMES ELEMENT 1 HOMOLOG"/>
    <property type="match status" value="1"/>
</dbReference>
<keyword evidence="9 13" id="KW-0862">Zinc</keyword>
<dbReference type="GO" id="GO:0030915">
    <property type="term" value="C:Smc5-Smc6 complex"/>
    <property type="evidence" value="ECO:0007669"/>
    <property type="project" value="UniProtKB-UniRule"/>
</dbReference>
<evidence type="ECO:0000256" key="6">
    <source>
        <dbReference type="ARBA" id="ARBA00022763"/>
    </source>
</evidence>
<keyword evidence="6 13" id="KW-0227">DNA damage</keyword>
<evidence type="ECO:0000313" key="15">
    <source>
        <dbReference type="EMBL" id="CCF57627.1"/>
    </source>
</evidence>
<evidence type="ECO:0000313" key="16">
    <source>
        <dbReference type="Proteomes" id="UP000005220"/>
    </source>
</evidence>
<keyword evidence="7 13" id="KW-0863">Zinc-finger</keyword>
<comment type="function">
    <text evidence="13">Acts in a DNA repair pathway for removal of UV-induced DNA damage that is distinct from classical nucleotide excision repair and in repair of ionizing radiation damage. Functions in homologous recombination repair of DNA double strand breaks and in recovery of stalled replication forks.</text>
</comment>
<comment type="subcellular location">
    <subcellularLocation>
        <location evidence="2 13">Nucleus</location>
    </subcellularLocation>
</comment>
<keyword evidence="11 13" id="KW-0234">DNA repair</keyword>
<accession>H2ATC7</accession>
<evidence type="ECO:0000256" key="10">
    <source>
        <dbReference type="ARBA" id="ARBA00023172"/>
    </source>
</evidence>
<evidence type="ECO:0000256" key="2">
    <source>
        <dbReference type="ARBA" id="ARBA00004123"/>
    </source>
</evidence>
<dbReference type="GO" id="GO:0061630">
    <property type="term" value="F:ubiquitin protein ligase activity"/>
    <property type="evidence" value="ECO:0007669"/>
    <property type="project" value="UniProtKB-EC"/>
</dbReference>
<dbReference type="GO" id="GO:0019789">
    <property type="term" value="F:SUMO transferase activity"/>
    <property type="evidence" value="ECO:0007669"/>
    <property type="project" value="EnsemblFungi"/>
</dbReference>
<evidence type="ECO:0000256" key="7">
    <source>
        <dbReference type="ARBA" id="ARBA00022771"/>
    </source>
</evidence>
<keyword evidence="12 13" id="KW-0539">Nucleus</keyword>
<evidence type="ECO:0000256" key="11">
    <source>
        <dbReference type="ARBA" id="ARBA00023204"/>
    </source>
</evidence>
<name>H2ATC7_KAZAF</name>
<dbReference type="RefSeq" id="XP_003956762.1">
    <property type="nucleotide sequence ID" value="XM_003956713.1"/>
</dbReference>
<dbReference type="GeneID" id="13885545"/>
<keyword evidence="4 13" id="KW-0808">Transferase</keyword>
<comment type="subunit">
    <text evidence="13">Component of the Smc5-Smc6 complex.</text>
</comment>
<dbReference type="Gene3D" id="1.10.10.10">
    <property type="entry name" value="Winged helix-like DNA-binding domain superfamily/Winged helix DNA-binding domain"/>
    <property type="match status" value="1"/>
</dbReference>
<dbReference type="AlphaFoldDB" id="H2ATC7"/>
<dbReference type="eggNOG" id="KOG4718">
    <property type="taxonomic scope" value="Eukaryota"/>
</dbReference>